<reference evidence="1 2" key="1">
    <citation type="journal article" date="2023" name="J. Hered.">
        <title>Chromosome-level genome of the wood stork (Mycteria americana) provides insight into avian chromosome evolution.</title>
        <authorList>
            <person name="Flamio R. Jr."/>
            <person name="Ramstad K.M."/>
        </authorList>
    </citation>
    <scope>NUCLEOTIDE SEQUENCE [LARGE SCALE GENOMIC DNA]</scope>
    <source>
        <strain evidence="1">JAX WOST 10</strain>
    </source>
</reference>
<sequence>MGERIGRAKKPPLQSTPHYQNFVTYSQYTQRTPIWLAAQTAADKIQLQLSLGFPNPIHARSDSNFILLGLLPLLLLPLVHFRSPAPFAQFLSYGHRPFLSFEEVILEYQPALLDRFSLQGCILWDSSKQISEKAQVCSPEIQGCGPAF</sequence>
<organism evidence="1 2">
    <name type="scientific">Mycteria americana</name>
    <name type="common">Wood stork</name>
    <dbReference type="NCBI Taxonomy" id="33587"/>
    <lineage>
        <taxon>Eukaryota</taxon>
        <taxon>Metazoa</taxon>
        <taxon>Chordata</taxon>
        <taxon>Craniata</taxon>
        <taxon>Vertebrata</taxon>
        <taxon>Euteleostomi</taxon>
        <taxon>Archelosauria</taxon>
        <taxon>Archosauria</taxon>
        <taxon>Dinosauria</taxon>
        <taxon>Saurischia</taxon>
        <taxon>Theropoda</taxon>
        <taxon>Coelurosauria</taxon>
        <taxon>Aves</taxon>
        <taxon>Neognathae</taxon>
        <taxon>Neoaves</taxon>
        <taxon>Aequornithes</taxon>
        <taxon>Ciconiiformes</taxon>
        <taxon>Ciconiidae</taxon>
        <taxon>Mycteria</taxon>
    </lineage>
</organism>
<dbReference type="Proteomes" id="UP001333110">
    <property type="component" value="Unassembled WGS sequence"/>
</dbReference>
<gene>
    <name evidence="1" type="ORF">QYF61_008803</name>
</gene>
<evidence type="ECO:0000313" key="1">
    <source>
        <dbReference type="EMBL" id="KAK4810831.1"/>
    </source>
</evidence>
<dbReference type="EMBL" id="JAUNZN010000018">
    <property type="protein sequence ID" value="KAK4810831.1"/>
    <property type="molecule type" value="Genomic_DNA"/>
</dbReference>
<dbReference type="AlphaFoldDB" id="A0AAN7NGC8"/>
<evidence type="ECO:0000313" key="2">
    <source>
        <dbReference type="Proteomes" id="UP001333110"/>
    </source>
</evidence>
<protein>
    <submittedName>
        <fullName evidence="1">Uncharacterized protein</fullName>
    </submittedName>
</protein>
<keyword evidence="2" id="KW-1185">Reference proteome</keyword>
<name>A0AAN7NGC8_MYCAM</name>
<accession>A0AAN7NGC8</accession>
<comment type="caution">
    <text evidence="1">The sequence shown here is derived from an EMBL/GenBank/DDBJ whole genome shotgun (WGS) entry which is preliminary data.</text>
</comment>
<proteinExistence type="predicted"/>